<comment type="catalytic activity">
    <reaction evidence="9">
        <text>a uridine in RNA = a pseudouridine in RNA</text>
        <dbReference type="Rhea" id="RHEA:48348"/>
        <dbReference type="Rhea" id="RHEA-COMP:12068"/>
        <dbReference type="Rhea" id="RHEA-COMP:12069"/>
        <dbReference type="ChEBI" id="CHEBI:65314"/>
        <dbReference type="ChEBI" id="CHEBI:65315"/>
    </reaction>
</comment>
<proteinExistence type="inferred from homology"/>
<gene>
    <name evidence="11" type="primary">rluC</name>
    <name evidence="11" type="ORF">MAGMO_1478</name>
</gene>
<dbReference type="Pfam" id="PF00849">
    <property type="entry name" value="PseudoU_synth_2"/>
    <property type="match status" value="1"/>
</dbReference>
<organism evidence="11">
    <name type="scientific">Magnetococcus massalia (strain MO-1)</name>
    <dbReference type="NCBI Taxonomy" id="451514"/>
    <lineage>
        <taxon>Bacteria</taxon>
        <taxon>Pseudomonadati</taxon>
        <taxon>Pseudomonadota</taxon>
        <taxon>Magnetococcia</taxon>
        <taxon>Magnetococcales</taxon>
        <taxon>Magnetococcaceae</taxon>
        <taxon>Magnetococcus</taxon>
    </lineage>
</organism>
<dbReference type="GO" id="GO:0160141">
    <property type="term" value="F:23S rRNA pseudouridine(955/2504/2580) synthase activity"/>
    <property type="evidence" value="ECO:0007669"/>
    <property type="project" value="UniProtKB-EC"/>
</dbReference>
<dbReference type="InterPro" id="IPR020103">
    <property type="entry name" value="PsdUridine_synth_cat_dom_sf"/>
</dbReference>
<comment type="catalytic activity">
    <reaction evidence="1">
        <text>uridine(955/2504/2580) in 23S rRNA = pseudouridine(955/2504/2580) in 23S rRNA</text>
        <dbReference type="Rhea" id="RHEA:42528"/>
        <dbReference type="Rhea" id="RHEA-COMP:10099"/>
        <dbReference type="Rhea" id="RHEA-COMP:10100"/>
        <dbReference type="ChEBI" id="CHEBI:65314"/>
        <dbReference type="ChEBI" id="CHEBI:65315"/>
        <dbReference type="EC" id="5.4.99.24"/>
    </reaction>
</comment>
<dbReference type="AlphaFoldDB" id="A0A1S7LHW8"/>
<evidence type="ECO:0000256" key="3">
    <source>
        <dbReference type="ARBA" id="ARBA00010876"/>
    </source>
</evidence>
<evidence type="ECO:0000256" key="7">
    <source>
        <dbReference type="PIRSR" id="PIRSR606225-1"/>
    </source>
</evidence>
<dbReference type="PROSITE" id="PS01129">
    <property type="entry name" value="PSI_RLU"/>
    <property type="match status" value="1"/>
</dbReference>
<dbReference type="SMART" id="SM00363">
    <property type="entry name" value="S4"/>
    <property type="match status" value="1"/>
</dbReference>
<dbReference type="CDD" id="cd00165">
    <property type="entry name" value="S4"/>
    <property type="match status" value="1"/>
</dbReference>
<keyword evidence="5 8" id="KW-0694">RNA-binding</keyword>
<evidence type="ECO:0000256" key="1">
    <source>
        <dbReference type="ARBA" id="ARBA00000381"/>
    </source>
</evidence>
<name>A0A1S7LHW8_MAGMO</name>
<evidence type="ECO:0000259" key="10">
    <source>
        <dbReference type="SMART" id="SM00363"/>
    </source>
</evidence>
<evidence type="ECO:0000256" key="5">
    <source>
        <dbReference type="ARBA" id="ARBA00022884"/>
    </source>
</evidence>
<dbReference type="Gene3D" id="3.30.2350.10">
    <property type="entry name" value="Pseudouridine synthase"/>
    <property type="match status" value="1"/>
</dbReference>
<evidence type="ECO:0000313" key="11">
    <source>
        <dbReference type="EMBL" id="CRH05667.1"/>
    </source>
</evidence>
<dbReference type="GO" id="GO:0016829">
    <property type="term" value="F:lyase activity"/>
    <property type="evidence" value="ECO:0007669"/>
    <property type="project" value="UniProtKB-KW"/>
</dbReference>
<evidence type="ECO:0000256" key="4">
    <source>
        <dbReference type="ARBA" id="ARBA00022552"/>
    </source>
</evidence>
<dbReference type="InterPro" id="IPR006224">
    <property type="entry name" value="PsdUridine_synth_RluA-like_CS"/>
</dbReference>
<accession>A0A1S7LHW8</accession>
<dbReference type="InterPro" id="IPR036986">
    <property type="entry name" value="S4_RNA-bd_sf"/>
</dbReference>
<sequence>MKSSVRQVQVDAEHAGVRLDKFLQKQLPGVPFSVIQRIMRSGQVRVNGGRAKGNRRLEEGETVRIPPVRLEPKGEGKRVPQDAISRIGARIIYQDDWILAINKPAGMPVHGGSGHAWGAVDALQAYLRQQGVSEERAGEAELVHRLDKDTSGVLLFGLRPRAVRRLAESMRDNQLDKRYLALVKGAPEPKRGEVNQPLSKGKLQGGERMVVVEQGGQEARTRYMVKRQWSHDEIDASMVELQLLTGRTHQIRVHMAWLGHPLAGDYKYGEKGFNQQMKSLGWNRLFLHASRLTLRHPSHGHSVELHAPLDEPLSDWLKALDGKDRS</sequence>
<dbReference type="EC" id="5.4.99.-" evidence="9"/>
<dbReference type="InterPro" id="IPR002942">
    <property type="entry name" value="S4_RNA-bd"/>
</dbReference>
<reference evidence="11" key="1">
    <citation type="submission" date="2015-04" db="EMBL/GenBank/DDBJ databases">
        <authorList>
            <person name="Syromyatnikov M.Y."/>
            <person name="Popov V.N."/>
        </authorList>
    </citation>
    <scope>NUCLEOTIDE SEQUENCE</scope>
    <source>
        <strain evidence="11">MO-1</strain>
    </source>
</reference>
<dbReference type="CDD" id="cd02869">
    <property type="entry name" value="PseudoU_synth_RluA_like"/>
    <property type="match status" value="1"/>
</dbReference>
<dbReference type="InterPro" id="IPR006225">
    <property type="entry name" value="PsdUridine_synth_RluC/D"/>
</dbReference>
<keyword evidence="11" id="KW-0456">Lyase</keyword>
<comment type="similarity">
    <text evidence="3 9">Belongs to the pseudouridine synthase RluA family.</text>
</comment>
<evidence type="ECO:0000256" key="2">
    <source>
        <dbReference type="ARBA" id="ARBA00002876"/>
    </source>
</evidence>
<keyword evidence="4" id="KW-0698">rRNA processing</keyword>
<feature type="domain" description="RNA-binding S4" evidence="10">
    <location>
        <begin position="17"/>
        <end position="84"/>
    </location>
</feature>
<dbReference type="EMBL" id="LO017727">
    <property type="protein sequence ID" value="CRH05667.1"/>
    <property type="molecule type" value="Genomic_DNA"/>
</dbReference>
<keyword evidence="6 9" id="KW-0413">Isomerase</keyword>
<dbReference type="InterPro" id="IPR050188">
    <property type="entry name" value="RluA_PseudoU_synthase"/>
</dbReference>
<dbReference type="Gene3D" id="3.10.290.10">
    <property type="entry name" value="RNA-binding S4 domain"/>
    <property type="match status" value="1"/>
</dbReference>
<dbReference type="PROSITE" id="PS50889">
    <property type="entry name" value="S4"/>
    <property type="match status" value="1"/>
</dbReference>
<dbReference type="PANTHER" id="PTHR21600">
    <property type="entry name" value="MITOCHONDRIAL RNA PSEUDOURIDINE SYNTHASE"/>
    <property type="match status" value="1"/>
</dbReference>
<evidence type="ECO:0000256" key="6">
    <source>
        <dbReference type="ARBA" id="ARBA00023235"/>
    </source>
</evidence>
<dbReference type="PANTHER" id="PTHR21600:SF92">
    <property type="entry name" value="RIBOSOMAL LARGE SUBUNIT PSEUDOURIDINE SYNTHASE C"/>
    <property type="match status" value="1"/>
</dbReference>
<dbReference type="Pfam" id="PF01479">
    <property type="entry name" value="S4"/>
    <property type="match status" value="1"/>
</dbReference>
<dbReference type="NCBIfam" id="TIGR00005">
    <property type="entry name" value="rluA_subfam"/>
    <property type="match status" value="1"/>
</dbReference>
<comment type="function">
    <text evidence="2">Responsible for synthesis of pseudouridine from uracil at positions 955, 2504 and 2580 in 23S ribosomal RNA.</text>
</comment>
<dbReference type="SUPFAM" id="SSF55174">
    <property type="entry name" value="Alpha-L RNA-binding motif"/>
    <property type="match status" value="1"/>
</dbReference>
<dbReference type="InterPro" id="IPR006145">
    <property type="entry name" value="PsdUridine_synth_RsuA/RluA"/>
</dbReference>
<protein>
    <recommendedName>
        <fullName evidence="9">Pseudouridine synthase</fullName>
        <ecNumber evidence="9">5.4.99.-</ecNumber>
    </recommendedName>
</protein>
<feature type="active site" evidence="7">
    <location>
        <position position="147"/>
    </location>
</feature>
<dbReference type="GO" id="GO:0003723">
    <property type="term" value="F:RNA binding"/>
    <property type="evidence" value="ECO:0007669"/>
    <property type="project" value="UniProtKB-KW"/>
</dbReference>
<evidence type="ECO:0000256" key="8">
    <source>
        <dbReference type="PROSITE-ProRule" id="PRU00182"/>
    </source>
</evidence>
<dbReference type="SUPFAM" id="SSF55120">
    <property type="entry name" value="Pseudouridine synthase"/>
    <property type="match status" value="1"/>
</dbReference>
<dbReference type="GO" id="GO:0000455">
    <property type="term" value="P:enzyme-directed rRNA pseudouridine synthesis"/>
    <property type="evidence" value="ECO:0007669"/>
    <property type="project" value="TreeGrafter"/>
</dbReference>
<evidence type="ECO:0000256" key="9">
    <source>
        <dbReference type="RuleBase" id="RU362028"/>
    </source>
</evidence>